<dbReference type="OrthoDB" id="26299at2"/>
<proteinExistence type="predicted"/>
<dbReference type="RefSeq" id="WP_119358136.1">
    <property type="nucleotide sequence ID" value="NZ_BJXM01000008.1"/>
</dbReference>
<dbReference type="EMBL" id="QWLB01000044">
    <property type="protein sequence ID" value="RIH91406.1"/>
    <property type="molecule type" value="Genomic_DNA"/>
</dbReference>
<sequence length="170" mass="18591">MASYATITVKGGALEGLQRALRAMGLPGELEAEGLCLGRGSPPLERFYQQQEEFSAIAASLSKGLEVPLLAAMNLEDELLLLWAFDRGQPVFAYDSNPMVLACRVCSYSSESVPAELGPVEQLAERFGVPERARALKSWLGRRRGLGFLSERERHRRILQLLGLFPAGAS</sequence>
<organism evidence="1 2">
    <name type="scientific">Meiothermus granaticius NBRC 107808</name>
    <dbReference type="NCBI Taxonomy" id="1227551"/>
    <lineage>
        <taxon>Bacteria</taxon>
        <taxon>Thermotogati</taxon>
        <taxon>Deinococcota</taxon>
        <taxon>Deinococci</taxon>
        <taxon>Thermales</taxon>
        <taxon>Thermaceae</taxon>
        <taxon>Meiothermus</taxon>
    </lineage>
</organism>
<keyword evidence="2" id="KW-1185">Reference proteome</keyword>
<comment type="caution">
    <text evidence="1">The sequence shown here is derived from an EMBL/GenBank/DDBJ whole genome shotgun (WGS) entry which is preliminary data.</text>
</comment>
<dbReference type="AlphaFoldDB" id="A0A399F6Z7"/>
<accession>A0A399F6Z7</accession>
<reference evidence="1 2" key="1">
    <citation type="submission" date="2018-08" db="EMBL/GenBank/DDBJ databases">
        <title>Meiothermus granaticius genome AF-68 sequencing project.</title>
        <authorList>
            <person name="Da Costa M.S."/>
            <person name="Albuquerque L."/>
            <person name="Raposo P."/>
            <person name="Froufe H.J.C."/>
            <person name="Barroso C.S."/>
            <person name="Egas C."/>
        </authorList>
    </citation>
    <scope>NUCLEOTIDE SEQUENCE [LARGE SCALE GENOMIC DNA]</scope>
    <source>
        <strain evidence="1 2">AF-68</strain>
    </source>
</reference>
<evidence type="ECO:0000313" key="1">
    <source>
        <dbReference type="EMBL" id="RIH91406.1"/>
    </source>
</evidence>
<dbReference type="Proteomes" id="UP000266178">
    <property type="component" value="Unassembled WGS sequence"/>
</dbReference>
<protein>
    <submittedName>
        <fullName evidence="1">Uncharacterized protein</fullName>
    </submittedName>
</protein>
<gene>
    <name evidence="1" type="ORF">Mgrana_02687</name>
</gene>
<evidence type="ECO:0000313" key="2">
    <source>
        <dbReference type="Proteomes" id="UP000266178"/>
    </source>
</evidence>
<name>A0A399F6Z7_9DEIN</name>